<evidence type="ECO:0008006" key="3">
    <source>
        <dbReference type="Google" id="ProtNLM"/>
    </source>
</evidence>
<evidence type="ECO:0000313" key="1">
    <source>
        <dbReference type="EMBL" id="MDP9887578.1"/>
    </source>
</evidence>
<dbReference type="RefSeq" id="WP_307305346.1">
    <property type="nucleotide sequence ID" value="NZ_JAUSRE010000004.1"/>
</dbReference>
<sequence length="177" mass="18912">MPIRNLIFVAFVEPVAEGQVFPRTDWPLHITLVRFDVRFDAGTPAGAEPAERIAGLADGTATAALGAPLTVAEDAGFGRNASVPVNLVEPHPALQELHEKLVQAVADVGGRILTPHHTLTGYRPHVSHQVGTGPTATKRLHPGDAVVLDRVALVDMAPGGDHTIRRVLRLWSREGES</sequence>
<dbReference type="Proteomes" id="UP001226577">
    <property type="component" value="Unassembled WGS sequence"/>
</dbReference>
<evidence type="ECO:0000313" key="2">
    <source>
        <dbReference type="Proteomes" id="UP001226577"/>
    </source>
</evidence>
<dbReference type="InterPro" id="IPR009097">
    <property type="entry name" value="Cyclic_Pdiesterase"/>
</dbReference>
<proteinExistence type="predicted"/>
<dbReference type="SUPFAM" id="SSF55144">
    <property type="entry name" value="LigT-like"/>
    <property type="match status" value="1"/>
</dbReference>
<name>A0ABT9RQS5_9MICC</name>
<accession>A0ABT9RQS5</accession>
<protein>
    <recommendedName>
        <fullName evidence="3">2'-5' RNA ligase</fullName>
    </recommendedName>
</protein>
<dbReference type="Pfam" id="PF13563">
    <property type="entry name" value="2_5_RNA_ligase2"/>
    <property type="match status" value="1"/>
</dbReference>
<keyword evidence="2" id="KW-1185">Reference proteome</keyword>
<comment type="caution">
    <text evidence="1">The sequence shown here is derived from an EMBL/GenBank/DDBJ whole genome shotgun (WGS) entry which is preliminary data.</text>
</comment>
<organism evidence="1 2">
    <name type="scientific">Pseudarthrobacter enclensis</name>
    <dbReference type="NCBI Taxonomy" id="993070"/>
    <lineage>
        <taxon>Bacteria</taxon>
        <taxon>Bacillati</taxon>
        <taxon>Actinomycetota</taxon>
        <taxon>Actinomycetes</taxon>
        <taxon>Micrococcales</taxon>
        <taxon>Micrococcaceae</taxon>
        <taxon>Pseudarthrobacter</taxon>
    </lineage>
</organism>
<dbReference type="EMBL" id="JAUSRE010000004">
    <property type="protein sequence ID" value="MDP9887578.1"/>
    <property type="molecule type" value="Genomic_DNA"/>
</dbReference>
<gene>
    <name evidence="1" type="ORF">J2X98_001153</name>
</gene>
<reference evidence="1 2" key="1">
    <citation type="submission" date="2023-07" db="EMBL/GenBank/DDBJ databases">
        <title>Sorghum-associated microbial communities from plants grown in Nebraska, USA.</title>
        <authorList>
            <person name="Schachtman D."/>
        </authorList>
    </citation>
    <scope>NUCLEOTIDE SEQUENCE [LARGE SCALE GENOMIC DNA]</scope>
    <source>
        <strain evidence="1 2">CC222</strain>
    </source>
</reference>